<dbReference type="InterPro" id="IPR036882">
    <property type="entry name" value="Alba-like_dom_sf"/>
</dbReference>
<gene>
    <name evidence="3" type="ORF">QN277_027066</name>
</gene>
<dbReference type="Pfam" id="PF01918">
    <property type="entry name" value="Alba"/>
    <property type="match status" value="1"/>
</dbReference>
<dbReference type="Proteomes" id="UP001293593">
    <property type="component" value="Unassembled WGS sequence"/>
</dbReference>
<reference evidence="3" key="1">
    <citation type="submission" date="2023-10" db="EMBL/GenBank/DDBJ databases">
        <title>Chromosome-level genome of the transformable northern wattle, Acacia crassicarpa.</title>
        <authorList>
            <person name="Massaro I."/>
            <person name="Sinha N.R."/>
            <person name="Poethig S."/>
            <person name="Leichty A.R."/>
        </authorList>
    </citation>
    <scope>NUCLEOTIDE SEQUENCE</scope>
    <source>
        <strain evidence="3">Acra3RX</strain>
        <tissue evidence="3">Leaf</tissue>
    </source>
</reference>
<dbReference type="Gene3D" id="3.30.110.20">
    <property type="entry name" value="Alba-like domain"/>
    <property type="match status" value="1"/>
</dbReference>
<evidence type="ECO:0000313" key="3">
    <source>
        <dbReference type="EMBL" id="KAK4266096.1"/>
    </source>
</evidence>
<dbReference type="GO" id="GO:0005634">
    <property type="term" value="C:nucleus"/>
    <property type="evidence" value="ECO:0007669"/>
    <property type="project" value="TreeGrafter"/>
</dbReference>
<feature type="region of interest" description="Disordered" evidence="1">
    <location>
        <begin position="146"/>
        <end position="165"/>
    </location>
</feature>
<dbReference type="InterPro" id="IPR014560">
    <property type="entry name" value="UCP030333_Alba"/>
</dbReference>
<evidence type="ECO:0000313" key="4">
    <source>
        <dbReference type="Proteomes" id="UP001293593"/>
    </source>
</evidence>
<accession>A0AAE1MMK1</accession>
<organism evidence="3 4">
    <name type="scientific">Acacia crassicarpa</name>
    <name type="common">northern wattle</name>
    <dbReference type="NCBI Taxonomy" id="499986"/>
    <lineage>
        <taxon>Eukaryota</taxon>
        <taxon>Viridiplantae</taxon>
        <taxon>Streptophyta</taxon>
        <taxon>Embryophyta</taxon>
        <taxon>Tracheophyta</taxon>
        <taxon>Spermatophyta</taxon>
        <taxon>Magnoliopsida</taxon>
        <taxon>eudicotyledons</taxon>
        <taxon>Gunneridae</taxon>
        <taxon>Pentapetalae</taxon>
        <taxon>rosids</taxon>
        <taxon>fabids</taxon>
        <taxon>Fabales</taxon>
        <taxon>Fabaceae</taxon>
        <taxon>Caesalpinioideae</taxon>
        <taxon>mimosoid clade</taxon>
        <taxon>Acacieae</taxon>
        <taxon>Acacia</taxon>
    </lineage>
</organism>
<dbReference type="PANTHER" id="PTHR31947">
    <property type="entry name" value="DNA/RNA-BINDING PROTEIN ALBA 3"/>
    <property type="match status" value="1"/>
</dbReference>
<evidence type="ECO:0000256" key="1">
    <source>
        <dbReference type="SAM" id="MobiDB-lite"/>
    </source>
</evidence>
<dbReference type="PANTHER" id="PTHR31947:SF36">
    <property type="entry name" value="DNA_RNA-BINDING PROTEIN ALBA-LIKE DOMAIN-CONTAINING PROTEIN"/>
    <property type="match status" value="1"/>
</dbReference>
<comment type="caution">
    <text evidence="3">The sequence shown here is derived from an EMBL/GenBank/DDBJ whole genome shotgun (WGS) entry which is preliminary data.</text>
</comment>
<protein>
    <recommendedName>
        <fullName evidence="2">DNA/RNA-binding protein Alba-like domain-containing protein</fullName>
    </recommendedName>
</protein>
<dbReference type="AlphaFoldDB" id="A0AAE1MMK1"/>
<feature type="domain" description="DNA/RNA-binding protein Alba-like" evidence="2">
    <location>
        <begin position="58"/>
        <end position="109"/>
    </location>
</feature>
<evidence type="ECO:0000259" key="2">
    <source>
        <dbReference type="Pfam" id="PF01918"/>
    </source>
</evidence>
<proteinExistence type="predicted"/>
<dbReference type="GO" id="GO:0003723">
    <property type="term" value="F:RNA binding"/>
    <property type="evidence" value="ECO:0007669"/>
    <property type="project" value="TreeGrafter"/>
</dbReference>
<dbReference type="SUPFAM" id="SSF82704">
    <property type="entry name" value="AlbA-like"/>
    <property type="match status" value="1"/>
</dbReference>
<keyword evidence="4" id="KW-1185">Reference proteome</keyword>
<sequence length="165" mass="18027">MEAVVDVSESKNAAAGEQLENNVVVHEKHDAVHGGCDTETAVLTAESEPQSNHRKHNRIHVSCNKKPFLFYVNLAKKFLNQYEAVELSALGTAITTLIIISENLKRNGWAIEKSVTVSTIVSKGDQTGRLFHKAKIEILLVKPGQMDQTTGDSSNEDADNSAITE</sequence>
<name>A0AAE1MMK1_9FABA</name>
<dbReference type="InterPro" id="IPR002775">
    <property type="entry name" value="DNA/RNA-bd_Alba-like"/>
</dbReference>
<dbReference type="EMBL" id="JAWXYG010000008">
    <property type="protein sequence ID" value="KAK4266096.1"/>
    <property type="molecule type" value="Genomic_DNA"/>
</dbReference>